<feature type="compositionally biased region" description="Polar residues" evidence="1">
    <location>
        <begin position="331"/>
        <end position="345"/>
    </location>
</feature>
<dbReference type="Proteomes" id="UP000703661">
    <property type="component" value="Unassembled WGS sequence"/>
</dbReference>
<dbReference type="AlphaFoldDB" id="A0A9P6N194"/>
<protein>
    <recommendedName>
        <fullName evidence="4">Adhesin domain-containing protein</fullName>
    </recommendedName>
</protein>
<sequence length="447" mass="48740">MGLFSKPLLSAHFENEDVQISAELCPNISVKVVGRAKGDITILSGNEDMVQIHTSVQAKEVLIKNAAALEPIQDGDQYTYTIHTPLEEKLEKAVTFQVFITIPRHLDSLESFKIEGHHIEVAVGNIGHTFIRKLEIANIKGDISIDNFYGECATISSAQEGGIKGKFSVARLNTSTKSGRIISSAHLLNTDDQQPPPKVICQAMNHCIDLKVDGTDLFGPFSVEAKTQVAPLDVKILLSSEDQRFLGNFINFGGVSRVLLSDNYQGRIETRTHYGKIFIDEPRFVRLKDAMLSVPSKSDRDYYNHLAGDPMAAPTPGSSSLLSSMSHISNKITSKGSSQGTTMSLSDDHPSHHRRHPSTRSQNRQPSSPGSINSSGSNSRAESTTGSYLDNMSPPASPVSPGSDRQKWIEDKDKDSIITRELIGTVGEGPGLVICKNSSEDIFVKLI</sequence>
<evidence type="ECO:0000256" key="1">
    <source>
        <dbReference type="SAM" id="MobiDB-lite"/>
    </source>
</evidence>
<feature type="compositionally biased region" description="Polar residues" evidence="1">
    <location>
        <begin position="380"/>
        <end position="390"/>
    </location>
</feature>
<name>A0A9P6N194_9FUNG</name>
<comment type="caution">
    <text evidence="2">The sequence shown here is derived from an EMBL/GenBank/DDBJ whole genome shotgun (WGS) entry which is preliminary data.</text>
</comment>
<reference evidence="2" key="1">
    <citation type="journal article" date="2020" name="Fungal Divers.">
        <title>Resolving the Mortierellaceae phylogeny through synthesis of multi-gene phylogenetics and phylogenomics.</title>
        <authorList>
            <person name="Vandepol N."/>
            <person name="Liber J."/>
            <person name="Desiro A."/>
            <person name="Na H."/>
            <person name="Kennedy M."/>
            <person name="Barry K."/>
            <person name="Grigoriev I.V."/>
            <person name="Miller A.N."/>
            <person name="O'Donnell K."/>
            <person name="Stajich J.E."/>
            <person name="Bonito G."/>
        </authorList>
    </citation>
    <scope>NUCLEOTIDE SEQUENCE</scope>
    <source>
        <strain evidence="2">NRRL 2769</strain>
    </source>
</reference>
<accession>A0A9P6N194</accession>
<evidence type="ECO:0000313" key="3">
    <source>
        <dbReference type="Proteomes" id="UP000703661"/>
    </source>
</evidence>
<feature type="compositionally biased region" description="Low complexity" evidence="1">
    <location>
        <begin position="366"/>
        <end position="379"/>
    </location>
</feature>
<evidence type="ECO:0000313" key="2">
    <source>
        <dbReference type="EMBL" id="KAG0021386.1"/>
    </source>
</evidence>
<keyword evidence="3" id="KW-1185">Reference proteome</keyword>
<proteinExistence type="predicted"/>
<dbReference type="EMBL" id="JAAAID010000162">
    <property type="protein sequence ID" value="KAG0021386.1"/>
    <property type="molecule type" value="Genomic_DNA"/>
</dbReference>
<evidence type="ECO:0008006" key="4">
    <source>
        <dbReference type="Google" id="ProtNLM"/>
    </source>
</evidence>
<organism evidence="2 3">
    <name type="scientific">Entomortierella chlamydospora</name>
    <dbReference type="NCBI Taxonomy" id="101097"/>
    <lineage>
        <taxon>Eukaryota</taxon>
        <taxon>Fungi</taxon>
        <taxon>Fungi incertae sedis</taxon>
        <taxon>Mucoromycota</taxon>
        <taxon>Mortierellomycotina</taxon>
        <taxon>Mortierellomycetes</taxon>
        <taxon>Mortierellales</taxon>
        <taxon>Mortierellaceae</taxon>
        <taxon>Entomortierella</taxon>
    </lineage>
</organism>
<feature type="region of interest" description="Disordered" evidence="1">
    <location>
        <begin position="331"/>
        <end position="412"/>
    </location>
</feature>
<gene>
    <name evidence="2" type="ORF">BGZ80_002501</name>
</gene>